<dbReference type="STRING" id="1231391.GCA_000308195_00540"/>
<accession>A0A2U1CMT7</accession>
<dbReference type="InterPro" id="IPR036380">
    <property type="entry name" value="Isochorismatase-like_sf"/>
</dbReference>
<dbReference type="Pfam" id="PF00857">
    <property type="entry name" value="Isochorismatase"/>
    <property type="match status" value="1"/>
</dbReference>
<comment type="caution">
    <text evidence="3">The sequence shown here is derived from an EMBL/GenBank/DDBJ whole genome shotgun (WGS) entry which is preliminary data.</text>
</comment>
<sequence>MSAQTIASGSRRPHVWEDLINDEIREISPYYGGFAGLGERPALLCIDNYNAVFGDRAEPLKDAIKRFPSTCGPSAWAAIEPTKKLMAAARTAGIPVLHTTRAELEPTFGPGIYSTKRERPRNNETEWNYSLFSQLAALDTEVVIPKPRASAFFGTALGARLTQLRADSIIVCGNSTSGCIRASVSDAFMNGYGVCVVEECVFDRNTLSHKVNLLDMQMKYADVMFLDDVLAYIEKLAR</sequence>
<feature type="domain" description="Isochorismatase-like" evidence="2">
    <location>
        <begin position="42"/>
        <end position="224"/>
    </location>
</feature>
<gene>
    <name evidence="3" type="ORF">C7440_1826</name>
</gene>
<dbReference type="AlphaFoldDB" id="A0A2U1CMT7"/>
<proteinExistence type="predicted"/>
<dbReference type="Proteomes" id="UP000246145">
    <property type="component" value="Unassembled WGS sequence"/>
</dbReference>
<evidence type="ECO:0000313" key="4">
    <source>
        <dbReference type="Proteomes" id="UP000246145"/>
    </source>
</evidence>
<evidence type="ECO:0000256" key="1">
    <source>
        <dbReference type="ARBA" id="ARBA00022801"/>
    </source>
</evidence>
<protein>
    <submittedName>
        <fullName evidence="3">Nicotinamidase-related amidase</fullName>
    </submittedName>
</protein>
<dbReference type="InterPro" id="IPR000868">
    <property type="entry name" value="Isochorismatase-like_dom"/>
</dbReference>
<keyword evidence="1" id="KW-0378">Hydrolase</keyword>
<dbReference type="SUPFAM" id="SSF52499">
    <property type="entry name" value="Isochorismatase-like hydrolases"/>
    <property type="match status" value="1"/>
</dbReference>
<dbReference type="EMBL" id="QEKO01000002">
    <property type="protein sequence ID" value="PVY62333.1"/>
    <property type="molecule type" value="Genomic_DNA"/>
</dbReference>
<evidence type="ECO:0000313" key="3">
    <source>
        <dbReference type="EMBL" id="PVY62333.1"/>
    </source>
</evidence>
<reference evidence="3 4" key="1">
    <citation type="submission" date="2018-04" db="EMBL/GenBank/DDBJ databases">
        <title>Genomic Encyclopedia of Type Strains, Phase IV (KMG-IV): sequencing the most valuable type-strain genomes for metagenomic binning, comparative biology and taxonomic classification.</title>
        <authorList>
            <person name="Goeker M."/>
        </authorList>
    </citation>
    <scope>NUCLEOTIDE SEQUENCE [LARGE SCALE GENOMIC DNA]</scope>
    <source>
        <strain evidence="3 4">DSM 10065</strain>
    </source>
</reference>
<dbReference type="PANTHER" id="PTHR43540">
    <property type="entry name" value="PEROXYUREIDOACRYLATE/UREIDOACRYLATE AMIDOHYDROLASE-RELATED"/>
    <property type="match status" value="1"/>
</dbReference>
<dbReference type="PANTHER" id="PTHR43540:SF1">
    <property type="entry name" value="ISOCHORISMATASE HYDROLASE"/>
    <property type="match status" value="1"/>
</dbReference>
<dbReference type="GO" id="GO:0016787">
    <property type="term" value="F:hydrolase activity"/>
    <property type="evidence" value="ECO:0007669"/>
    <property type="project" value="UniProtKB-KW"/>
</dbReference>
<evidence type="ECO:0000259" key="2">
    <source>
        <dbReference type="Pfam" id="PF00857"/>
    </source>
</evidence>
<dbReference type="InterPro" id="IPR050272">
    <property type="entry name" value="Isochorismatase-like_hydrls"/>
</dbReference>
<keyword evidence="4" id="KW-1185">Reference proteome</keyword>
<name>A0A2U1CMT7_9BURK</name>
<organism evidence="3 4">
    <name type="scientific">Pusillimonas noertemannii</name>
    <dbReference type="NCBI Taxonomy" id="305977"/>
    <lineage>
        <taxon>Bacteria</taxon>
        <taxon>Pseudomonadati</taxon>
        <taxon>Pseudomonadota</taxon>
        <taxon>Betaproteobacteria</taxon>
        <taxon>Burkholderiales</taxon>
        <taxon>Alcaligenaceae</taxon>
        <taxon>Pusillimonas</taxon>
    </lineage>
</organism>
<dbReference type="Gene3D" id="3.40.50.850">
    <property type="entry name" value="Isochorismatase-like"/>
    <property type="match status" value="1"/>
</dbReference>
<dbReference type="RefSeq" id="WP_165832515.1">
    <property type="nucleotide sequence ID" value="NZ_JACCEX010000002.1"/>
</dbReference>